<dbReference type="GO" id="GO:0006351">
    <property type="term" value="P:DNA-templated transcription"/>
    <property type="evidence" value="ECO:0007669"/>
    <property type="project" value="InterPro"/>
</dbReference>
<evidence type="ECO:0000256" key="4">
    <source>
        <dbReference type="ARBA" id="ARBA00022771"/>
    </source>
</evidence>
<dbReference type="InterPro" id="IPR051059">
    <property type="entry name" value="VerF-like"/>
</dbReference>
<reference evidence="8" key="2">
    <citation type="submission" date="2023-01" db="EMBL/GenBank/DDBJ databases">
        <authorList>
            <person name="Petersen C."/>
        </authorList>
    </citation>
    <scope>NUCLEOTIDE SEQUENCE</scope>
    <source>
        <strain evidence="8">IBT 15450</strain>
    </source>
</reference>
<keyword evidence="9" id="KW-1185">Reference proteome</keyword>
<dbReference type="Pfam" id="PF04082">
    <property type="entry name" value="Fungal_trans"/>
    <property type="match status" value="1"/>
</dbReference>
<evidence type="ECO:0000256" key="6">
    <source>
        <dbReference type="ARBA" id="ARBA00023242"/>
    </source>
</evidence>
<protein>
    <recommendedName>
        <fullName evidence="7">Xylanolytic transcriptional activator regulatory domain-containing protein</fullName>
    </recommendedName>
</protein>
<dbReference type="InterPro" id="IPR007219">
    <property type="entry name" value="XnlR_reg_dom"/>
</dbReference>
<dbReference type="GO" id="GO:0000978">
    <property type="term" value="F:RNA polymerase II cis-regulatory region sequence-specific DNA binding"/>
    <property type="evidence" value="ECO:0007669"/>
    <property type="project" value="InterPro"/>
</dbReference>
<reference evidence="8" key="1">
    <citation type="journal article" date="2023" name="IMA Fungus">
        <title>Comparative genomic study of the Penicillium genus elucidates a diverse pangenome and 15 lateral gene transfer events.</title>
        <authorList>
            <person name="Petersen C."/>
            <person name="Sorensen T."/>
            <person name="Nielsen M.R."/>
            <person name="Sondergaard T.E."/>
            <person name="Sorensen J.L."/>
            <person name="Fitzpatrick D.A."/>
            <person name="Frisvad J.C."/>
            <person name="Nielsen K.L."/>
        </authorList>
    </citation>
    <scope>NUCLEOTIDE SEQUENCE</scope>
    <source>
        <strain evidence="8">IBT 15450</strain>
    </source>
</reference>
<dbReference type="GO" id="GO:0005634">
    <property type="term" value="C:nucleus"/>
    <property type="evidence" value="ECO:0007669"/>
    <property type="project" value="UniProtKB-SubCell"/>
</dbReference>
<dbReference type="PANTHER" id="PTHR40626:SF11">
    <property type="entry name" value="ZINC FINGER PROTEIN YPR022C"/>
    <property type="match status" value="1"/>
</dbReference>
<keyword evidence="3" id="KW-0677">Repeat</keyword>
<evidence type="ECO:0000256" key="2">
    <source>
        <dbReference type="ARBA" id="ARBA00022723"/>
    </source>
</evidence>
<dbReference type="EMBL" id="JAQJZL010000016">
    <property type="protein sequence ID" value="KAJ6022665.1"/>
    <property type="molecule type" value="Genomic_DNA"/>
</dbReference>
<keyword evidence="5" id="KW-0862">Zinc</keyword>
<evidence type="ECO:0000256" key="5">
    <source>
        <dbReference type="ARBA" id="ARBA00022833"/>
    </source>
</evidence>
<sequence>MLTPPSAVDPFRSLSGLLSSPAGHILPQTSVNADDRASLTHADNVNFGPANVSAQDGVDQTMAFSGPGTWFLEDNFDVGALDSSITSAISEWAQIPQLFPASNHYTGENSVFDPIQSPVPEVESSNMTGDTVKRKWFTHMSPFDERRPIREFAAEASSRSGQMNANESYRAGLCQKLRQPMEDEALPTLEQLNLFAKLYFHRFHPLLPIIHTPSFRPTSENSLLFLSICSIGSLFVGSSRAVAQGSRLFERLNKAILASWESYLSQSRPDALSMVQAAILGQTYAILAGKPKFLVLADVLHGTVAAWAREANRLGPLSGLSQDILDGADVEKCWHSWIDSEQCARVQAALNIHDAELAALFHHQPIRSHRFRQFPRLASEKLFLHLRHPHGLWLSVSP</sequence>
<name>A0AAD6HY70_PENCN</name>
<dbReference type="GO" id="GO:0000785">
    <property type="term" value="C:chromatin"/>
    <property type="evidence" value="ECO:0007669"/>
    <property type="project" value="TreeGrafter"/>
</dbReference>
<evidence type="ECO:0000313" key="8">
    <source>
        <dbReference type="EMBL" id="KAJ6022665.1"/>
    </source>
</evidence>
<evidence type="ECO:0000256" key="1">
    <source>
        <dbReference type="ARBA" id="ARBA00004123"/>
    </source>
</evidence>
<keyword evidence="2" id="KW-0479">Metal-binding</keyword>
<comment type="subcellular location">
    <subcellularLocation>
        <location evidence="1">Nucleus</location>
    </subcellularLocation>
</comment>
<dbReference type="GO" id="GO:0008270">
    <property type="term" value="F:zinc ion binding"/>
    <property type="evidence" value="ECO:0007669"/>
    <property type="project" value="UniProtKB-KW"/>
</dbReference>
<feature type="domain" description="Xylanolytic transcriptional activator regulatory" evidence="7">
    <location>
        <begin position="197"/>
        <end position="366"/>
    </location>
</feature>
<evidence type="ECO:0000256" key="3">
    <source>
        <dbReference type="ARBA" id="ARBA00022737"/>
    </source>
</evidence>
<proteinExistence type="predicted"/>
<dbReference type="Proteomes" id="UP001219568">
    <property type="component" value="Unassembled WGS sequence"/>
</dbReference>
<accession>A0AAD6HY70</accession>
<evidence type="ECO:0000313" key="9">
    <source>
        <dbReference type="Proteomes" id="UP001219568"/>
    </source>
</evidence>
<organism evidence="8 9">
    <name type="scientific">Penicillium canescens</name>
    <dbReference type="NCBI Taxonomy" id="5083"/>
    <lineage>
        <taxon>Eukaryota</taxon>
        <taxon>Fungi</taxon>
        <taxon>Dikarya</taxon>
        <taxon>Ascomycota</taxon>
        <taxon>Pezizomycotina</taxon>
        <taxon>Eurotiomycetes</taxon>
        <taxon>Eurotiomycetidae</taxon>
        <taxon>Eurotiales</taxon>
        <taxon>Aspergillaceae</taxon>
        <taxon>Penicillium</taxon>
    </lineage>
</organism>
<evidence type="ECO:0000259" key="7">
    <source>
        <dbReference type="Pfam" id="PF04082"/>
    </source>
</evidence>
<keyword evidence="6" id="KW-0539">Nucleus</keyword>
<comment type="caution">
    <text evidence="8">The sequence shown here is derived from an EMBL/GenBank/DDBJ whole genome shotgun (WGS) entry which is preliminary data.</text>
</comment>
<dbReference type="PANTHER" id="PTHR40626">
    <property type="entry name" value="MIP31509P"/>
    <property type="match status" value="1"/>
</dbReference>
<dbReference type="AlphaFoldDB" id="A0AAD6HY70"/>
<keyword evidence="4" id="KW-0863">Zinc-finger</keyword>
<dbReference type="CDD" id="cd12148">
    <property type="entry name" value="fungal_TF_MHR"/>
    <property type="match status" value="1"/>
</dbReference>
<dbReference type="GO" id="GO:0000981">
    <property type="term" value="F:DNA-binding transcription factor activity, RNA polymerase II-specific"/>
    <property type="evidence" value="ECO:0007669"/>
    <property type="project" value="InterPro"/>
</dbReference>
<gene>
    <name evidence="8" type="ORF">N7460_013060</name>
</gene>